<evidence type="ECO:0000313" key="3">
    <source>
        <dbReference type="Proteomes" id="UP001209570"/>
    </source>
</evidence>
<feature type="region of interest" description="Disordered" evidence="1">
    <location>
        <begin position="154"/>
        <end position="216"/>
    </location>
</feature>
<reference evidence="2" key="1">
    <citation type="submission" date="2021-12" db="EMBL/GenBank/DDBJ databases">
        <title>Prjna785345.</title>
        <authorList>
            <person name="Rujirawat T."/>
            <person name="Krajaejun T."/>
        </authorList>
    </citation>
    <scope>NUCLEOTIDE SEQUENCE</scope>
    <source>
        <strain evidence="2">Pi057C3</strain>
    </source>
</reference>
<proteinExistence type="predicted"/>
<feature type="compositionally biased region" description="Pro residues" evidence="1">
    <location>
        <begin position="157"/>
        <end position="180"/>
    </location>
</feature>
<sequence length="420" mass="47334">MPSILSLFELESIERFVSFLECRVHTTSLELLRRFAREIHACAVEPAHSPSLQAFVAMGVTNIAVLPLEADDDGAKQRAAMMLRQQQQQQQQHGDTAVLPTFFIWLGQCVLTKNWPWLTTMFIEFLHGRDDCLHTFVRSGVQAISAMPCVLLEAAQPSPPPSQPPSQPPPPPQQQQPPNPERAIATDPPTDALVVKRKRGRPRREPPAPTSSRILSRSLRDPHVQLLHSEITAIEATKPWEQLFDTRRISFPFDAAAHPKLAAKFTLFWETHARAVWERDAWPRLPSDAQLDRKYRQDVATRSFESLVIVPLFNTLGATFFAELDARAEPHYWWWYRRPVVDLAVMLQAVGIDETLAFVRRAATDRFAGDRDDLPRIRVTKQHTGSASMWSTFAKCGPIASAIAACKEKASAPPAKRKTP</sequence>
<dbReference type="Proteomes" id="UP001209570">
    <property type="component" value="Unassembled WGS sequence"/>
</dbReference>
<dbReference type="EMBL" id="JAKCXM010000048">
    <property type="protein sequence ID" value="KAJ0405236.1"/>
    <property type="molecule type" value="Genomic_DNA"/>
</dbReference>
<accession>A0AAD5LNX1</accession>
<gene>
    <name evidence="2" type="ORF">P43SY_006921</name>
</gene>
<name>A0AAD5LNX1_PYTIN</name>
<keyword evidence="3" id="KW-1185">Reference proteome</keyword>
<evidence type="ECO:0000256" key="1">
    <source>
        <dbReference type="SAM" id="MobiDB-lite"/>
    </source>
</evidence>
<organism evidence="2 3">
    <name type="scientific">Pythium insidiosum</name>
    <name type="common">Pythiosis disease agent</name>
    <dbReference type="NCBI Taxonomy" id="114742"/>
    <lineage>
        <taxon>Eukaryota</taxon>
        <taxon>Sar</taxon>
        <taxon>Stramenopiles</taxon>
        <taxon>Oomycota</taxon>
        <taxon>Peronosporomycetes</taxon>
        <taxon>Pythiales</taxon>
        <taxon>Pythiaceae</taxon>
        <taxon>Pythium</taxon>
    </lineage>
</organism>
<protein>
    <submittedName>
        <fullName evidence="2">Uncharacterized protein</fullName>
    </submittedName>
</protein>
<dbReference type="AlphaFoldDB" id="A0AAD5LNX1"/>
<comment type="caution">
    <text evidence="2">The sequence shown here is derived from an EMBL/GenBank/DDBJ whole genome shotgun (WGS) entry which is preliminary data.</text>
</comment>
<evidence type="ECO:0000313" key="2">
    <source>
        <dbReference type="EMBL" id="KAJ0405236.1"/>
    </source>
</evidence>